<evidence type="ECO:0000313" key="4">
    <source>
        <dbReference type="EMBL" id="MFC7246032.1"/>
    </source>
</evidence>
<dbReference type="InterPro" id="IPR016032">
    <property type="entry name" value="Sig_transdc_resp-reg_C-effctor"/>
</dbReference>
<organism evidence="4 5">
    <name type="scientific">Catellatospora aurea</name>
    <dbReference type="NCBI Taxonomy" id="1337874"/>
    <lineage>
        <taxon>Bacteria</taxon>
        <taxon>Bacillati</taxon>
        <taxon>Actinomycetota</taxon>
        <taxon>Actinomycetes</taxon>
        <taxon>Micromonosporales</taxon>
        <taxon>Micromonosporaceae</taxon>
        <taxon>Catellatospora</taxon>
    </lineage>
</organism>
<gene>
    <name evidence="4" type="ORF">ACFQO7_26440</name>
</gene>
<dbReference type="InterPro" id="IPR041664">
    <property type="entry name" value="AAA_16"/>
</dbReference>
<dbReference type="InterPro" id="IPR036388">
    <property type="entry name" value="WH-like_DNA-bd_sf"/>
</dbReference>
<dbReference type="SUPFAM" id="SSF46894">
    <property type="entry name" value="C-terminal effector domain of the bipartite response regulators"/>
    <property type="match status" value="1"/>
</dbReference>
<evidence type="ECO:0000259" key="3">
    <source>
        <dbReference type="PROSITE" id="PS50043"/>
    </source>
</evidence>
<dbReference type="SUPFAM" id="SSF52540">
    <property type="entry name" value="P-loop containing nucleoside triphosphate hydrolases"/>
    <property type="match status" value="1"/>
</dbReference>
<dbReference type="Gene3D" id="3.40.50.300">
    <property type="entry name" value="P-loop containing nucleotide triphosphate hydrolases"/>
    <property type="match status" value="1"/>
</dbReference>
<keyword evidence="5" id="KW-1185">Reference proteome</keyword>
<keyword evidence="1" id="KW-0547">Nucleotide-binding</keyword>
<evidence type="ECO:0000256" key="1">
    <source>
        <dbReference type="ARBA" id="ARBA00022741"/>
    </source>
</evidence>
<reference evidence="5" key="1">
    <citation type="journal article" date="2019" name="Int. J. Syst. Evol. Microbiol.">
        <title>The Global Catalogue of Microorganisms (GCM) 10K type strain sequencing project: providing services to taxonomists for standard genome sequencing and annotation.</title>
        <authorList>
            <consortium name="The Broad Institute Genomics Platform"/>
            <consortium name="The Broad Institute Genome Sequencing Center for Infectious Disease"/>
            <person name="Wu L."/>
            <person name="Ma J."/>
        </authorList>
    </citation>
    <scope>NUCLEOTIDE SEQUENCE [LARGE SCALE GENOMIC DNA]</scope>
    <source>
        <strain evidence="5">CGMCC 1.9106</strain>
    </source>
</reference>
<dbReference type="Gene3D" id="1.10.10.10">
    <property type="entry name" value="Winged helix-like DNA-binding domain superfamily/Winged helix DNA-binding domain"/>
    <property type="match status" value="1"/>
</dbReference>
<dbReference type="PANTHER" id="PTHR16305:SF35">
    <property type="entry name" value="TRANSCRIPTIONAL ACTIVATOR DOMAIN"/>
    <property type="match status" value="1"/>
</dbReference>
<sequence>MSATVHGLYGRRAECETLDRLVEEVQSGHHAVLVLRGRSGDGKTALLDYLADAAAQHGRVVRVAGVEAEMELPYAGLQQLCASMFDQLDALPVPQRDALQVTFGLAEGSAPDRFLVGLAVLTLLSDVASQQPLYCVVDDAQWLDRASVQALAFAARRLQADPVALVFAVRQPSGERELVGLPELNVAGLNHADARLLLASAVHGRLDERVCDRIIAETRGNPLALLELPRGLTPAELAGGFGLPDAQPLASRIEQGFVRRLRPLPAQARQFLLVAAAEPIGDPTLLRQATAELGLADDAATPAEAAGLIEIGTRVRFRHPLVRSAVYRAATLTERRRVHQVLADATDAVADPDRRAWHLAAAAPAPDAAVAEELERSAERAQARGGVAAAAAFLERATELTPDPARRGARALAAAQAKFDAGDIDTTRELLATAEMSALDGLQQARVERLRAQLAFAGSRGRDAPPLLLGAAERLSALDAAMARETYLEALLAAIYAGRLGEGGVLAVAKAALSAPAAAGPPRAVDLLLDGLATRFAHGYVQAVPIIQRSLSAYRSEYHRLTWVCLATSGAAMDLWDDQAWLELATRQVQLAREAGTLNLLPLALDYLAGWHVQAGELADAATLLQEAAALNTAVQVAPPPYTSLILAAWRGDRESVDELQRDGIRDASARGEGNALAMMEYATAVLHNGLGLYGSALDAAREAGAGDELATGPWALAELVEAAARADERDVGEQALRRLAQRTRASGTQWALGVEARCRALLSEGTAAEALYREAIERLAGCRMAAHLARAHLVYGEWLRRQRRRADAREHLYVAHDMLTRMGAEAFGERARGELLATGETVRRPSAAAAADLTAQEASIARLASAGYTNPEIGAQLFLSPRTVEWHLRKVFAKLAINSRRELRDTPLRAKAALPV</sequence>
<protein>
    <submittedName>
        <fullName evidence="4">AAA family ATPase</fullName>
    </submittedName>
</protein>
<dbReference type="Proteomes" id="UP001596392">
    <property type="component" value="Unassembled WGS sequence"/>
</dbReference>
<name>A0ABW2H169_9ACTN</name>
<evidence type="ECO:0000256" key="2">
    <source>
        <dbReference type="ARBA" id="ARBA00022840"/>
    </source>
</evidence>
<dbReference type="PROSITE" id="PS50043">
    <property type="entry name" value="HTH_LUXR_2"/>
    <property type="match status" value="1"/>
</dbReference>
<feature type="domain" description="HTH luxR-type" evidence="3">
    <location>
        <begin position="847"/>
        <end position="912"/>
    </location>
</feature>
<dbReference type="InterPro" id="IPR000792">
    <property type="entry name" value="Tscrpt_reg_LuxR_C"/>
</dbReference>
<dbReference type="InterPro" id="IPR027417">
    <property type="entry name" value="P-loop_NTPase"/>
</dbReference>
<dbReference type="PANTHER" id="PTHR16305">
    <property type="entry name" value="TESTICULAR SOLUBLE ADENYLYL CYCLASE"/>
    <property type="match status" value="1"/>
</dbReference>
<accession>A0ABW2H169</accession>
<dbReference type="Pfam" id="PF00196">
    <property type="entry name" value="GerE"/>
    <property type="match status" value="1"/>
</dbReference>
<dbReference type="EMBL" id="JBHTAC010000033">
    <property type="protein sequence ID" value="MFC7246032.1"/>
    <property type="molecule type" value="Genomic_DNA"/>
</dbReference>
<dbReference type="CDD" id="cd06170">
    <property type="entry name" value="LuxR_C_like"/>
    <property type="match status" value="1"/>
</dbReference>
<comment type="caution">
    <text evidence="4">The sequence shown here is derived from an EMBL/GenBank/DDBJ whole genome shotgun (WGS) entry which is preliminary data.</text>
</comment>
<dbReference type="SMART" id="SM00421">
    <property type="entry name" value="HTH_LUXR"/>
    <property type="match status" value="1"/>
</dbReference>
<dbReference type="RefSeq" id="WP_376808901.1">
    <property type="nucleotide sequence ID" value="NZ_JBHTAC010000033.1"/>
</dbReference>
<evidence type="ECO:0000313" key="5">
    <source>
        <dbReference type="Proteomes" id="UP001596392"/>
    </source>
</evidence>
<keyword evidence="2" id="KW-0067">ATP-binding</keyword>
<dbReference type="Pfam" id="PF13191">
    <property type="entry name" value="AAA_16"/>
    <property type="match status" value="1"/>
</dbReference>
<proteinExistence type="predicted"/>
<dbReference type="PRINTS" id="PR00038">
    <property type="entry name" value="HTHLUXR"/>
</dbReference>